<dbReference type="EMBL" id="CP018076">
    <property type="protein sequence ID" value="APE42779.1"/>
    <property type="molecule type" value="Genomic_DNA"/>
</dbReference>
<dbReference type="OrthoDB" id="7744610at2"/>
<evidence type="ECO:0000313" key="2">
    <source>
        <dbReference type="EMBL" id="APE42779.1"/>
    </source>
</evidence>
<dbReference type="AlphaFoldDB" id="A0A1J0WEP4"/>
<dbReference type="KEGG" id="suam:BOO69_04565"/>
<feature type="chain" id="PRO_5012859603" evidence="1">
    <location>
        <begin position="21"/>
        <end position="116"/>
    </location>
</feature>
<accession>A0A1J0WEP4</accession>
<proteinExistence type="predicted"/>
<keyword evidence="1" id="KW-0732">Signal</keyword>
<gene>
    <name evidence="2" type="ORF">BOO69_04565</name>
</gene>
<evidence type="ECO:0000313" key="3">
    <source>
        <dbReference type="Proteomes" id="UP000181897"/>
    </source>
</evidence>
<feature type="signal peptide" evidence="1">
    <location>
        <begin position="1"/>
        <end position="20"/>
    </location>
</feature>
<keyword evidence="3" id="KW-1185">Reference proteome</keyword>
<sequence>MIKKIVLAAIVAAVAVPAAADHKRHKTYSYHYGNYGPSGNRIVVSCWRGPWNEVIWDRPNAVFVDSLVSVGYDFSTADAIATRICRDKNLVGRPDAMKETMERIWADPGSHRRHNY</sequence>
<name>A0A1J0WEP4_9RHOB</name>
<evidence type="ECO:0000256" key="1">
    <source>
        <dbReference type="SAM" id="SignalP"/>
    </source>
</evidence>
<reference evidence="2 3" key="1">
    <citation type="submission" date="2016-11" db="EMBL/GenBank/DDBJ databases">
        <title>Complete genome sequence of Sulfitobacter sp. AM1-D1, a toxic bacteria associated with marine dinoflagellate Alexandrium minutum in East China Sea.</title>
        <authorList>
            <person name="Yang Q."/>
            <person name="Zhang X."/>
            <person name="Tian X."/>
        </authorList>
    </citation>
    <scope>NUCLEOTIDE SEQUENCE [LARGE SCALE GENOMIC DNA]</scope>
    <source>
        <strain evidence="2 3">AM1-D1</strain>
    </source>
</reference>
<dbReference type="Proteomes" id="UP000181897">
    <property type="component" value="Chromosome"/>
</dbReference>
<protein>
    <submittedName>
        <fullName evidence="2">Uncharacterized protein</fullName>
    </submittedName>
</protein>
<organism evidence="2 3">
    <name type="scientific">Sulfitobacter alexandrii</name>
    <dbReference type="NCBI Taxonomy" id="1917485"/>
    <lineage>
        <taxon>Bacteria</taxon>
        <taxon>Pseudomonadati</taxon>
        <taxon>Pseudomonadota</taxon>
        <taxon>Alphaproteobacteria</taxon>
        <taxon>Rhodobacterales</taxon>
        <taxon>Roseobacteraceae</taxon>
        <taxon>Sulfitobacter</taxon>
    </lineage>
</organism>
<dbReference type="RefSeq" id="WP_071970737.1">
    <property type="nucleotide sequence ID" value="NZ_CP018076.1"/>
</dbReference>